<dbReference type="SUPFAM" id="SSF50475">
    <property type="entry name" value="FMN-binding split barrel"/>
    <property type="match status" value="1"/>
</dbReference>
<keyword evidence="3" id="KW-1185">Reference proteome</keyword>
<dbReference type="SUPFAM" id="SSF52343">
    <property type="entry name" value="Ferredoxin reductase-like, C-terminal NADP-linked domain"/>
    <property type="match status" value="1"/>
</dbReference>
<dbReference type="InterPro" id="IPR039261">
    <property type="entry name" value="FNR_nucleotide-bd"/>
</dbReference>
<accession>A0A439DF10</accession>
<dbReference type="PANTHER" id="PTHR42815:SF2">
    <property type="entry name" value="FAD-BINDING, PUTATIVE (AFU_ORTHOLOGUE AFUA_6G07600)-RELATED"/>
    <property type="match status" value="1"/>
</dbReference>
<dbReference type="GO" id="GO:0016491">
    <property type="term" value="F:oxidoreductase activity"/>
    <property type="evidence" value="ECO:0007669"/>
    <property type="project" value="InterPro"/>
</dbReference>
<evidence type="ECO:0000313" key="2">
    <source>
        <dbReference type="EMBL" id="RWA12975.1"/>
    </source>
</evidence>
<feature type="domain" description="FAD-binding FR-type" evidence="1">
    <location>
        <begin position="366"/>
        <end position="527"/>
    </location>
</feature>
<comment type="caution">
    <text evidence="2">The sequence shown here is derived from an EMBL/GenBank/DDBJ whole genome shotgun (WGS) entry which is preliminary data.</text>
</comment>
<sequence length="679" mass="73274">MATLTALHAQWHPGEQAVQRMLGVPGRDNPTVHGLKQAHGHRVNVSPLVAFGALDEDGRPWATVWGGEAGFCRPIAENVLGVNGVADARFDPVVQALFAVRGVGKPDAEDGEIGHGERRIVDEEVAGLKKERSWLRCPSIWRPAIASSWLAASSPAHDGDGARRGESADGKHIVPHVPTPELVCDAGSAADDGLPLPQGAVDLISKADLFFIASKHGDGTMDVNHRGGAPGFLRVFRNRESNANDDGADDGGLVLVYPEYSGNRLYQTLGNLREDPVAGLVIPDFDTSDVLYLTGRTTILVAERAAAYMARAKLAVRIDVTEARFVRGGLPFRGSVIDYSPYNPPVRPLAAEKGEDQEDEADGTANAIALATLLTRQVITPTISRYVFRLTPIKNERGDNKGSTNGLHAWHPGQHVTFDFSSELDHGYSHMRDDDPQSLNDDFVRTFTVSAPLNTKEPAEIKNSTDGGGAVSATSDLRVLRDNAEPELEIVVRRHGSATALLANWKLRVPLEIPVLGFGGVEDFRMPVSNVEDETGSRESVFVAGGVGITPLLAQAAGVLGTDNDEGKEKGKLRVLWSLRAEDLPLAVDAFTKINGLGPATRLFVTGSLDYDARDGRDLLVRVKGLGAGVVQRRMDRDDVLAAGEKGKRKFFCCTGPAMMKVLLQWMEGEEVVFESFEY</sequence>
<organism evidence="2 3">
    <name type="scientific">Xylaria grammica</name>
    <dbReference type="NCBI Taxonomy" id="363999"/>
    <lineage>
        <taxon>Eukaryota</taxon>
        <taxon>Fungi</taxon>
        <taxon>Dikarya</taxon>
        <taxon>Ascomycota</taxon>
        <taxon>Pezizomycotina</taxon>
        <taxon>Sordariomycetes</taxon>
        <taxon>Xylariomycetidae</taxon>
        <taxon>Xylariales</taxon>
        <taxon>Xylariaceae</taxon>
        <taxon>Xylaria</taxon>
    </lineage>
</organism>
<dbReference type="InterPro" id="IPR017927">
    <property type="entry name" value="FAD-bd_FR_type"/>
</dbReference>
<gene>
    <name evidence="2" type="ORF">EKO27_g2102</name>
</gene>
<evidence type="ECO:0000259" key="1">
    <source>
        <dbReference type="PROSITE" id="PS51384"/>
    </source>
</evidence>
<reference evidence="2 3" key="1">
    <citation type="submission" date="2018-12" db="EMBL/GenBank/DDBJ databases">
        <title>Draft genome sequence of Xylaria grammica IHI A82.</title>
        <authorList>
            <person name="Buettner E."/>
            <person name="Kellner H."/>
        </authorList>
    </citation>
    <scope>NUCLEOTIDE SEQUENCE [LARGE SCALE GENOMIC DNA]</scope>
    <source>
        <strain evidence="2 3">IHI A82</strain>
    </source>
</reference>
<dbReference type="STRING" id="363999.A0A439DF10"/>
<dbReference type="PROSITE" id="PS51384">
    <property type="entry name" value="FAD_FR"/>
    <property type="match status" value="1"/>
</dbReference>
<protein>
    <recommendedName>
        <fullName evidence="1">FAD-binding FR-type domain-containing protein</fullName>
    </recommendedName>
</protein>
<dbReference type="EMBL" id="RYZI01000037">
    <property type="protein sequence ID" value="RWA12975.1"/>
    <property type="molecule type" value="Genomic_DNA"/>
</dbReference>
<dbReference type="InterPro" id="IPR012349">
    <property type="entry name" value="Split_barrel_FMN-bd"/>
</dbReference>
<dbReference type="Gene3D" id="2.30.110.10">
    <property type="entry name" value="Electron Transport, Fmn-binding Protein, Chain A"/>
    <property type="match status" value="1"/>
</dbReference>
<evidence type="ECO:0000313" key="3">
    <source>
        <dbReference type="Proteomes" id="UP000286045"/>
    </source>
</evidence>
<dbReference type="Proteomes" id="UP000286045">
    <property type="component" value="Unassembled WGS sequence"/>
</dbReference>
<dbReference type="Gene3D" id="3.40.50.80">
    <property type="entry name" value="Nucleotide-binding domain of ferredoxin-NADP reductase (FNR) module"/>
    <property type="match status" value="1"/>
</dbReference>
<proteinExistence type="predicted"/>
<name>A0A439DF10_9PEZI</name>
<dbReference type="PANTHER" id="PTHR42815">
    <property type="entry name" value="FAD-BINDING, PUTATIVE (AFU_ORTHOLOGUE AFUA_6G07600)-RELATED"/>
    <property type="match status" value="1"/>
</dbReference>
<dbReference type="AlphaFoldDB" id="A0A439DF10"/>